<dbReference type="Pfam" id="PF01121">
    <property type="entry name" value="CoaE"/>
    <property type="match status" value="1"/>
</dbReference>
<keyword evidence="3 5" id="KW-0067">ATP-binding</keyword>
<accession>A0ABT9B4Y4</accession>
<keyword evidence="8" id="KW-1185">Reference proteome</keyword>
<dbReference type="CDD" id="cd02022">
    <property type="entry name" value="DPCK"/>
    <property type="match status" value="1"/>
</dbReference>
<evidence type="ECO:0000256" key="4">
    <source>
        <dbReference type="ARBA" id="ARBA00022993"/>
    </source>
</evidence>
<dbReference type="SUPFAM" id="SSF52540">
    <property type="entry name" value="P-loop containing nucleoside triphosphate hydrolases"/>
    <property type="match status" value="1"/>
</dbReference>
<dbReference type="EMBL" id="JAUQSY010000001">
    <property type="protein sequence ID" value="MDO7873213.1"/>
    <property type="molecule type" value="Genomic_DNA"/>
</dbReference>
<keyword evidence="5 7" id="KW-0418">Kinase</keyword>
<comment type="caution">
    <text evidence="7">The sequence shown here is derived from an EMBL/GenBank/DDBJ whole genome shotgun (WGS) entry which is preliminary data.</text>
</comment>
<evidence type="ECO:0000256" key="6">
    <source>
        <dbReference type="NCBIfam" id="TIGR00152"/>
    </source>
</evidence>
<dbReference type="EC" id="2.7.1.24" evidence="5 6"/>
<comment type="subcellular location">
    <subcellularLocation>
        <location evidence="5">Cytoplasm</location>
    </subcellularLocation>
</comment>
<dbReference type="HAMAP" id="MF_00376">
    <property type="entry name" value="Dephospho_CoA_kinase"/>
    <property type="match status" value="1"/>
</dbReference>
<evidence type="ECO:0000313" key="8">
    <source>
        <dbReference type="Proteomes" id="UP001176429"/>
    </source>
</evidence>
<comment type="catalytic activity">
    <reaction evidence="5">
        <text>3'-dephospho-CoA + ATP = ADP + CoA + H(+)</text>
        <dbReference type="Rhea" id="RHEA:18245"/>
        <dbReference type="ChEBI" id="CHEBI:15378"/>
        <dbReference type="ChEBI" id="CHEBI:30616"/>
        <dbReference type="ChEBI" id="CHEBI:57287"/>
        <dbReference type="ChEBI" id="CHEBI:57328"/>
        <dbReference type="ChEBI" id="CHEBI:456216"/>
        <dbReference type="EC" id="2.7.1.24"/>
    </reaction>
</comment>
<dbReference type="PANTHER" id="PTHR10695:SF46">
    <property type="entry name" value="BIFUNCTIONAL COENZYME A SYNTHASE-RELATED"/>
    <property type="match status" value="1"/>
</dbReference>
<protein>
    <recommendedName>
        <fullName evidence="5 6">Dephospho-CoA kinase</fullName>
        <ecNumber evidence="5 6">2.7.1.24</ecNumber>
    </recommendedName>
    <alternativeName>
        <fullName evidence="5">Dephosphocoenzyme A kinase</fullName>
    </alternativeName>
</protein>
<keyword evidence="5" id="KW-0963">Cytoplasm</keyword>
<organism evidence="7 8">
    <name type="scientific">Hymenobacter aranciens</name>
    <dbReference type="NCBI Taxonomy" id="3063996"/>
    <lineage>
        <taxon>Bacteria</taxon>
        <taxon>Pseudomonadati</taxon>
        <taxon>Bacteroidota</taxon>
        <taxon>Cytophagia</taxon>
        <taxon>Cytophagales</taxon>
        <taxon>Hymenobacteraceae</taxon>
        <taxon>Hymenobacter</taxon>
    </lineage>
</organism>
<dbReference type="Gene3D" id="3.40.50.300">
    <property type="entry name" value="P-loop containing nucleotide triphosphate hydrolases"/>
    <property type="match status" value="1"/>
</dbReference>
<gene>
    <name evidence="5 7" type="primary">coaE</name>
    <name evidence="7" type="ORF">Q5H93_00605</name>
</gene>
<dbReference type="GO" id="GO:0004140">
    <property type="term" value="F:dephospho-CoA kinase activity"/>
    <property type="evidence" value="ECO:0007669"/>
    <property type="project" value="UniProtKB-EC"/>
</dbReference>
<evidence type="ECO:0000256" key="1">
    <source>
        <dbReference type="ARBA" id="ARBA00009018"/>
    </source>
</evidence>
<dbReference type="InterPro" id="IPR027417">
    <property type="entry name" value="P-loop_NTPase"/>
</dbReference>
<reference evidence="7" key="1">
    <citation type="submission" date="2023-07" db="EMBL/GenBank/DDBJ databases">
        <authorList>
            <person name="Kim M.K."/>
        </authorList>
    </citation>
    <scope>NUCLEOTIDE SEQUENCE</scope>
    <source>
        <strain evidence="7">ASUV-10-1</strain>
    </source>
</reference>
<keyword evidence="2 5" id="KW-0547">Nucleotide-binding</keyword>
<comment type="function">
    <text evidence="5">Catalyzes the phosphorylation of the 3'-hydroxyl group of dephosphocoenzyme A to form coenzyme A.</text>
</comment>
<feature type="binding site" evidence="5">
    <location>
        <begin position="11"/>
        <end position="16"/>
    </location>
    <ligand>
        <name>ATP</name>
        <dbReference type="ChEBI" id="CHEBI:30616"/>
    </ligand>
</feature>
<evidence type="ECO:0000313" key="7">
    <source>
        <dbReference type="EMBL" id="MDO7873213.1"/>
    </source>
</evidence>
<dbReference type="PANTHER" id="PTHR10695">
    <property type="entry name" value="DEPHOSPHO-COA KINASE-RELATED"/>
    <property type="match status" value="1"/>
</dbReference>
<evidence type="ECO:0000256" key="5">
    <source>
        <dbReference type="HAMAP-Rule" id="MF_00376"/>
    </source>
</evidence>
<comment type="pathway">
    <text evidence="5">Cofactor biosynthesis; coenzyme A biosynthesis; CoA from (R)-pantothenate: step 5/5.</text>
</comment>
<dbReference type="Proteomes" id="UP001176429">
    <property type="component" value="Unassembled WGS sequence"/>
</dbReference>
<dbReference type="RefSeq" id="WP_305004528.1">
    <property type="nucleotide sequence ID" value="NZ_JAUQSY010000001.1"/>
</dbReference>
<dbReference type="NCBIfam" id="TIGR00152">
    <property type="entry name" value="dephospho-CoA kinase"/>
    <property type="match status" value="1"/>
</dbReference>
<sequence length="200" mass="22556">MLRIGITGGIGSGKSIVSRLFQVLGVPIYDADTRARWVMENDALLRQQLREAFGHDIYDAENRLNRPLLARLVFPQPELLARLNALVHPRVGADFEDWAQVQQATGHAYVLKEAALMFESNSYRQLDQVITVTAPLAIRQARVLRRDPHRTADDVLAIMAKQLSEEEKVARAQHIIVNDDAHLLIPQVLALHQQFGQSKQ</sequence>
<keyword evidence="5 7" id="KW-0808">Transferase</keyword>
<proteinExistence type="inferred from homology"/>
<keyword evidence="4 5" id="KW-0173">Coenzyme A biosynthesis</keyword>
<comment type="similarity">
    <text evidence="1 5">Belongs to the CoaE family.</text>
</comment>
<evidence type="ECO:0000256" key="3">
    <source>
        <dbReference type="ARBA" id="ARBA00022840"/>
    </source>
</evidence>
<evidence type="ECO:0000256" key="2">
    <source>
        <dbReference type="ARBA" id="ARBA00022741"/>
    </source>
</evidence>
<name>A0ABT9B4Y4_9BACT</name>
<dbReference type="PROSITE" id="PS51219">
    <property type="entry name" value="DPCK"/>
    <property type="match status" value="1"/>
</dbReference>
<dbReference type="InterPro" id="IPR001977">
    <property type="entry name" value="Depp_CoAkinase"/>
</dbReference>